<evidence type="ECO:0000313" key="1">
    <source>
        <dbReference type="EMBL" id="MPN18178.1"/>
    </source>
</evidence>
<dbReference type="AlphaFoldDB" id="A0A645FUK1"/>
<name>A0A645FUK1_9ZZZZ</name>
<accession>A0A645FUK1</accession>
<dbReference type="EMBL" id="VSSQ01065461">
    <property type="protein sequence ID" value="MPN18178.1"/>
    <property type="molecule type" value="Genomic_DNA"/>
</dbReference>
<sequence>MHIQEASTALFGLKKPVFESPNGRTAETVEKCALDFAEGLFAYSGFQITVMRHKTHALADHELFAAFVFRVKH</sequence>
<organism evidence="1">
    <name type="scientific">bioreactor metagenome</name>
    <dbReference type="NCBI Taxonomy" id="1076179"/>
    <lineage>
        <taxon>unclassified sequences</taxon>
        <taxon>metagenomes</taxon>
        <taxon>ecological metagenomes</taxon>
    </lineage>
</organism>
<protein>
    <submittedName>
        <fullName evidence="1">Uncharacterized protein</fullName>
    </submittedName>
</protein>
<gene>
    <name evidence="1" type="ORF">SDC9_165536</name>
</gene>
<proteinExistence type="predicted"/>
<comment type="caution">
    <text evidence="1">The sequence shown here is derived from an EMBL/GenBank/DDBJ whole genome shotgun (WGS) entry which is preliminary data.</text>
</comment>
<reference evidence="1" key="1">
    <citation type="submission" date="2019-08" db="EMBL/GenBank/DDBJ databases">
        <authorList>
            <person name="Kucharzyk K."/>
            <person name="Murdoch R.W."/>
            <person name="Higgins S."/>
            <person name="Loffler F."/>
        </authorList>
    </citation>
    <scope>NUCLEOTIDE SEQUENCE</scope>
</reference>